<gene>
    <name evidence="9" type="ORF">CAUJ_LOCUS8486</name>
</gene>
<protein>
    <recommendedName>
        <fullName evidence="8">Importin N-terminal domain-containing protein</fullName>
    </recommendedName>
</protein>
<feature type="domain" description="Importin N-terminal" evidence="8">
    <location>
        <begin position="31"/>
        <end position="101"/>
    </location>
</feature>
<dbReference type="PROSITE" id="PS50166">
    <property type="entry name" value="IMPORTIN_B_NT"/>
    <property type="match status" value="1"/>
</dbReference>
<dbReference type="InterPro" id="IPR021133">
    <property type="entry name" value="HEAT_type_2"/>
</dbReference>
<dbReference type="PROSITE" id="PS50077">
    <property type="entry name" value="HEAT_REPEAT"/>
    <property type="match status" value="1"/>
</dbReference>
<dbReference type="OrthoDB" id="951172at2759"/>
<evidence type="ECO:0000256" key="5">
    <source>
        <dbReference type="ARBA" id="ARBA00022927"/>
    </source>
</evidence>
<dbReference type="PANTHER" id="PTHR10527">
    <property type="entry name" value="IMPORTIN BETA"/>
    <property type="match status" value="1"/>
</dbReference>
<dbReference type="GO" id="GO:0006606">
    <property type="term" value="P:protein import into nucleus"/>
    <property type="evidence" value="ECO:0007669"/>
    <property type="project" value="InterPro"/>
</dbReference>
<dbReference type="GO" id="GO:0031267">
    <property type="term" value="F:small GTPase binding"/>
    <property type="evidence" value="ECO:0007669"/>
    <property type="project" value="InterPro"/>
</dbReference>
<evidence type="ECO:0000313" key="10">
    <source>
        <dbReference type="Proteomes" id="UP000835052"/>
    </source>
</evidence>
<proteinExistence type="predicted"/>
<evidence type="ECO:0000256" key="3">
    <source>
        <dbReference type="ARBA" id="ARBA00022490"/>
    </source>
</evidence>
<sequence length="884" mass="99649">MSWQPNDDELQQVIALLQHSQSTDREVQRNVQQRLNQLNGHESFCCYLVHILSVMKDGPIDATSRSLAGLILKNNIRTRWVTYNDEVRRFVKSHTMNSIADPEPLIRATVGIIITTIVVEEGVSTWSDLLPTLAQMLEQPNEYMQEGALGALQKVFEDSADRFDTETHLQPIIPKLLQYFGSNSGKMRALSMNCINCILMVNNDPINSVIDDFLHALFARAHDGEEEVQKQLCRSLTLLLDTHMEKMMPNLPNVVDYIILKTEDSNEAVALEACEFWLSLAENNDICRQLLGPFLPKLVPVLVKCMRYTESDVIALKGNEEDASVPDRDEDIKPRFHKSKQQGFLKSEEEDEEDEDDDDVSGEWNIRRCAAASLDLLASIFANDLLAVLLPILKEALVHQDWMVKESGILALGAIAEGCMDGVTPHLNELVPFLLEMLQDKKPLVRSITCWTLSRYCAWVVNDENAQKHYFQPVLQRFLQCALDNNKKVQEAACSAFATLEEEACDVLVPFLQPILSTLVQAFNIYQAKNLLILYDALGTLANSVGEALCQPVYVQMLMPPLMSKWERLSDDDKELFPLLECVSSVASAMGMSFLPYSLPVYNRCVNLVRRCVHQAQMHAQRPLEIEAPETDFMIVALDLLSGLAESLPEHIEQLVEGSGIIELLLFCSVDPLPEVRQSCFALLGDLVKTCFSQIKPQTNTFVCVLAQNLDPSKVSVCNNAIWALGELVLKMGGEIKPFIPQFLEQLIGVVNYQPTAQRTLVENTAITIGRLGQQCAEDTAAFLQRFIRNVCLSLRNVKDNADKESAFIGLCQMINLNPTGVLPDFIFWCDAVVSWQTPKPELKEMFARIFMAFREQVGVENWNLFTAQFPTALRERLFEFYGI</sequence>
<name>A0A8S1HB60_9PELO</name>
<evidence type="ECO:0000256" key="1">
    <source>
        <dbReference type="ARBA" id="ARBA00004496"/>
    </source>
</evidence>
<feature type="repeat" description="HEAT" evidence="6">
    <location>
        <begin position="430"/>
        <end position="468"/>
    </location>
</feature>
<dbReference type="SMART" id="SM00913">
    <property type="entry name" value="IBN_N"/>
    <property type="match status" value="1"/>
</dbReference>
<keyword evidence="10" id="KW-1185">Reference proteome</keyword>
<dbReference type="Pfam" id="PF03810">
    <property type="entry name" value="IBN_N"/>
    <property type="match status" value="1"/>
</dbReference>
<dbReference type="GO" id="GO:0005737">
    <property type="term" value="C:cytoplasm"/>
    <property type="evidence" value="ECO:0007669"/>
    <property type="project" value="UniProtKB-SubCell"/>
</dbReference>
<keyword evidence="2" id="KW-0813">Transport</keyword>
<evidence type="ECO:0000256" key="7">
    <source>
        <dbReference type="SAM" id="MobiDB-lite"/>
    </source>
</evidence>
<comment type="caution">
    <text evidence="9">The sequence shown here is derived from an EMBL/GenBank/DDBJ whole genome shotgun (WGS) entry which is preliminary data.</text>
</comment>
<reference evidence="9" key="1">
    <citation type="submission" date="2020-10" db="EMBL/GenBank/DDBJ databases">
        <authorList>
            <person name="Kikuchi T."/>
        </authorList>
    </citation>
    <scope>NUCLEOTIDE SEQUENCE</scope>
    <source>
        <strain evidence="9">NKZ352</strain>
    </source>
</reference>
<evidence type="ECO:0000259" key="8">
    <source>
        <dbReference type="PROSITE" id="PS50166"/>
    </source>
</evidence>
<dbReference type="InterPro" id="IPR001494">
    <property type="entry name" value="Importin-beta_N"/>
</dbReference>
<dbReference type="EMBL" id="CAJGYM010000028">
    <property type="protein sequence ID" value="CAD6192567.1"/>
    <property type="molecule type" value="Genomic_DNA"/>
</dbReference>
<dbReference type="InterPro" id="IPR016024">
    <property type="entry name" value="ARM-type_fold"/>
</dbReference>
<accession>A0A8S1HB60</accession>
<dbReference type="Gene3D" id="1.25.10.10">
    <property type="entry name" value="Leucine-rich Repeat Variant"/>
    <property type="match status" value="1"/>
</dbReference>
<evidence type="ECO:0000313" key="9">
    <source>
        <dbReference type="EMBL" id="CAD6192567.1"/>
    </source>
</evidence>
<dbReference type="AlphaFoldDB" id="A0A8S1HB60"/>
<evidence type="ECO:0000256" key="4">
    <source>
        <dbReference type="ARBA" id="ARBA00022737"/>
    </source>
</evidence>
<keyword evidence="3" id="KW-0963">Cytoplasm</keyword>
<keyword evidence="4" id="KW-0677">Repeat</keyword>
<evidence type="ECO:0000256" key="2">
    <source>
        <dbReference type="ARBA" id="ARBA00022448"/>
    </source>
</evidence>
<dbReference type="InterPro" id="IPR040122">
    <property type="entry name" value="Importin_beta"/>
</dbReference>
<dbReference type="Pfam" id="PF13513">
    <property type="entry name" value="HEAT_EZ"/>
    <property type="match status" value="1"/>
</dbReference>
<organism evidence="9 10">
    <name type="scientific">Caenorhabditis auriculariae</name>
    <dbReference type="NCBI Taxonomy" id="2777116"/>
    <lineage>
        <taxon>Eukaryota</taxon>
        <taxon>Metazoa</taxon>
        <taxon>Ecdysozoa</taxon>
        <taxon>Nematoda</taxon>
        <taxon>Chromadorea</taxon>
        <taxon>Rhabditida</taxon>
        <taxon>Rhabditina</taxon>
        <taxon>Rhabditomorpha</taxon>
        <taxon>Rhabditoidea</taxon>
        <taxon>Rhabditidae</taxon>
        <taxon>Peloderinae</taxon>
        <taxon>Caenorhabditis</taxon>
    </lineage>
</organism>
<dbReference type="Proteomes" id="UP000835052">
    <property type="component" value="Unassembled WGS sequence"/>
</dbReference>
<dbReference type="SUPFAM" id="SSF48371">
    <property type="entry name" value="ARM repeat"/>
    <property type="match status" value="1"/>
</dbReference>
<feature type="region of interest" description="Disordered" evidence="7">
    <location>
        <begin position="338"/>
        <end position="360"/>
    </location>
</feature>
<feature type="compositionally biased region" description="Acidic residues" evidence="7">
    <location>
        <begin position="348"/>
        <end position="360"/>
    </location>
</feature>
<evidence type="ECO:0000256" key="6">
    <source>
        <dbReference type="PROSITE-ProRule" id="PRU00103"/>
    </source>
</evidence>
<comment type="subcellular location">
    <subcellularLocation>
        <location evidence="1">Cytoplasm</location>
    </subcellularLocation>
</comment>
<dbReference type="InterPro" id="IPR011989">
    <property type="entry name" value="ARM-like"/>
</dbReference>
<keyword evidence="5" id="KW-0653">Protein transport</keyword>